<sequence length="108" mass="10449">MLTKILAASALTIGLATAAMAQTAGTTSGNDSTGGSGQTITVDPKTPATPSPDQMAPDTGTTGSVTSGDMNSNADKNCPNSPQGSMGDAGSSTAGTTQPNVNDKNCGK</sequence>
<evidence type="ECO:0000313" key="3">
    <source>
        <dbReference type="EMBL" id="MEI9405543.1"/>
    </source>
</evidence>
<dbReference type="Proteomes" id="UP001366503">
    <property type="component" value="Unassembled WGS sequence"/>
</dbReference>
<feature type="compositionally biased region" description="Low complexity" evidence="1">
    <location>
        <begin position="22"/>
        <end position="31"/>
    </location>
</feature>
<name>A0ABU8KKM7_9HYPH</name>
<feature type="compositionally biased region" description="Low complexity" evidence="1">
    <location>
        <begin position="59"/>
        <end position="68"/>
    </location>
</feature>
<keyword evidence="4" id="KW-1185">Reference proteome</keyword>
<comment type="caution">
    <text evidence="3">The sequence shown here is derived from an EMBL/GenBank/DDBJ whole genome shotgun (WGS) entry which is preliminary data.</text>
</comment>
<keyword evidence="2" id="KW-0732">Signal</keyword>
<evidence type="ECO:0000313" key="4">
    <source>
        <dbReference type="Proteomes" id="UP001366503"/>
    </source>
</evidence>
<proteinExistence type="predicted"/>
<dbReference type="EMBL" id="JAPYKO010000023">
    <property type="protein sequence ID" value="MEI9405543.1"/>
    <property type="molecule type" value="Genomic_DNA"/>
</dbReference>
<accession>A0ABU8KKM7</accession>
<evidence type="ECO:0000256" key="2">
    <source>
        <dbReference type="SAM" id="SignalP"/>
    </source>
</evidence>
<organism evidence="3 4">
    <name type="scientific">Mesorhizobium argentiipisi</name>
    <dbReference type="NCBI Taxonomy" id="3015175"/>
    <lineage>
        <taxon>Bacteria</taxon>
        <taxon>Pseudomonadati</taxon>
        <taxon>Pseudomonadota</taxon>
        <taxon>Alphaproteobacteria</taxon>
        <taxon>Hyphomicrobiales</taxon>
        <taxon>Phyllobacteriaceae</taxon>
        <taxon>Mesorhizobium</taxon>
    </lineage>
</organism>
<evidence type="ECO:0008006" key="5">
    <source>
        <dbReference type="Google" id="ProtNLM"/>
    </source>
</evidence>
<feature type="signal peptide" evidence="2">
    <location>
        <begin position="1"/>
        <end position="21"/>
    </location>
</feature>
<feature type="chain" id="PRO_5045294119" description="Oxidoreductase" evidence="2">
    <location>
        <begin position="22"/>
        <end position="108"/>
    </location>
</feature>
<feature type="region of interest" description="Disordered" evidence="1">
    <location>
        <begin position="22"/>
        <end position="108"/>
    </location>
</feature>
<feature type="compositionally biased region" description="Polar residues" evidence="1">
    <location>
        <begin position="69"/>
        <end position="108"/>
    </location>
</feature>
<reference evidence="3 4" key="1">
    <citation type="submission" date="2022-12" db="EMBL/GenBank/DDBJ databases">
        <authorList>
            <person name="Muema E."/>
        </authorList>
    </citation>
    <scope>NUCLEOTIDE SEQUENCE [LARGE SCALE GENOMIC DNA]</scope>
    <source>
        <strain evidence="4">1330</strain>
    </source>
</reference>
<evidence type="ECO:0000256" key="1">
    <source>
        <dbReference type="SAM" id="MobiDB-lite"/>
    </source>
</evidence>
<protein>
    <recommendedName>
        <fullName evidence="5">Oxidoreductase</fullName>
    </recommendedName>
</protein>
<dbReference type="RefSeq" id="WP_337095753.1">
    <property type="nucleotide sequence ID" value="NZ_JAPYKO010000023.1"/>
</dbReference>
<gene>
    <name evidence="3" type="ORF">O7A05_25745</name>
</gene>